<dbReference type="KEGG" id="dtr:RSDT_0626"/>
<keyword evidence="2" id="KW-1133">Transmembrane helix</keyword>
<feature type="compositionally biased region" description="Polar residues" evidence="1">
    <location>
        <begin position="98"/>
        <end position="109"/>
    </location>
</feature>
<accession>A0A1J1DQP6</accession>
<evidence type="ECO:0000259" key="3">
    <source>
        <dbReference type="PROSITE" id="PS51724"/>
    </source>
</evidence>
<dbReference type="GO" id="GO:0042834">
    <property type="term" value="F:peptidoglycan binding"/>
    <property type="evidence" value="ECO:0007669"/>
    <property type="project" value="InterPro"/>
</dbReference>
<dbReference type="Pfam" id="PF05036">
    <property type="entry name" value="SPOR"/>
    <property type="match status" value="1"/>
</dbReference>
<feature type="compositionally biased region" description="Low complexity" evidence="1">
    <location>
        <begin position="112"/>
        <end position="121"/>
    </location>
</feature>
<evidence type="ECO:0000313" key="5">
    <source>
        <dbReference type="Proteomes" id="UP000242645"/>
    </source>
</evidence>
<feature type="compositionally biased region" description="Polar residues" evidence="1">
    <location>
        <begin position="71"/>
        <end position="81"/>
    </location>
</feature>
<organism evidence="4 5">
    <name type="scientific">Candidatus Desulfovibrio trichonymphae</name>
    <dbReference type="NCBI Taxonomy" id="1725232"/>
    <lineage>
        <taxon>Bacteria</taxon>
        <taxon>Pseudomonadati</taxon>
        <taxon>Thermodesulfobacteriota</taxon>
        <taxon>Desulfovibrionia</taxon>
        <taxon>Desulfovibrionales</taxon>
        <taxon>Desulfovibrionaceae</taxon>
        <taxon>Desulfovibrio</taxon>
    </lineage>
</organism>
<dbReference type="InterPro" id="IPR007730">
    <property type="entry name" value="SPOR-like_dom"/>
</dbReference>
<evidence type="ECO:0000256" key="2">
    <source>
        <dbReference type="SAM" id="Phobius"/>
    </source>
</evidence>
<protein>
    <recommendedName>
        <fullName evidence="3">SPOR domain-containing protein</fullName>
    </recommendedName>
</protein>
<name>A0A1J1DQP6_9BACT</name>
<gene>
    <name evidence="4" type="ORF">RSDT_0626</name>
</gene>
<evidence type="ECO:0000313" key="4">
    <source>
        <dbReference type="EMBL" id="BAV92138.1"/>
    </source>
</evidence>
<dbReference type="RefSeq" id="WP_231941769.1">
    <property type="nucleotide sequence ID" value="NZ_AP017368.1"/>
</dbReference>
<dbReference type="InterPro" id="IPR036680">
    <property type="entry name" value="SPOR-like_sf"/>
</dbReference>
<keyword evidence="2" id="KW-0472">Membrane</keyword>
<dbReference type="EMBL" id="AP017368">
    <property type="protein sequence ID" value="BAV92138.1"/>
    <property type="molecule type" value="Genomic_DNA"/>
</dbReference>
<feature type="transmembrane region" description="Helical" evidence="2">
    <location>
        <begin position="20"/>
        <end position="40"/>
    </location>
</feature>
<feature type="domain" description="SPOR" evidence="3">
    <location>
        <begin position="138"/>
        <end position="212"/>
    </location>
</feature>
<feature type="region of interest" description="Disordered" evidence="1">
    <location>
        <begin position="98"/>
        <end position="139"/>
    </location>
</feature>
<proteinExistence type="predicted"/>
<sequence>MTFRQPDTEQDKSNDGLRLPSFFAACFLVVAAIVLAYLAGVMRGRTHADSADGQHAAVNAATTDKTDDRYNTQQRNSNENQRILAPEELRFASILRDTPTTAPRTQSFKPVTATPQPAAQPDAIPRTAENPSPQPTQQQSMNDYVFQVAALKNEDSVDALRQRLEGKGLRTRMQRDGKRFLVLVLLRGDETRAAEITQLMADMRLGKPVVRSRKPLVAP</sequence>
<keyword evidence="2" id="KW-0812">Transmembrane</keyword>
<reference evidence="4 5" key="1">
    <citation type="journal article" date="2017" name="ISME J.">
        <title>Genome of 'Ca. Desulfovibrio trichonymphae', an H2-oxidizing bacterium in a tripartite symbiotic system within a protist cell in the termite gut.</title>
        <authorList>
            <person name="Kuwahara H."/>
            <person name="Yuki M."/>
            <person name="Izawa K."/>
            <person name="Ohkuma M."/>
            <person name="Hongoh Y."/>
        </authorList>
    </citation>
    <scope>NUCLEOTIDE SEQUENCE [LARGE SCALE GENOMIC DNA]</scope>
    <source>
        <strain evidence="4 5">Rs-N31</strain>
    </source>
</reference>
<feature type="region of interest" description="Disordered" evidence="1">
    <location>
        <begin position="47"/>
        <end position="83"/>
    </location>
</feature>
<dbReference type="Proteomes" id="UP000242645">
    <property type="component" value="Chromosome"/>
</dbReference>
<dbReference type="PROSITE" id="PS51724">
    <property type="entry name" value="SPOR"/>
    <property type="match status" value="1"/>
</dbReference>
<evidence type="ECO:0000256" key="1">
    <source>
        <dbReference type="SAM" id="MobiDB-lite"/>
    </source>
</evidence>
<dbReference type="AlphaFoldDB" id="A0A1J1DQP6"/>
<feature type="compositionally biased region" description="Polar residues" evidence="1">
    <location>
        <begin position="129"/>
        <end position="139"/>
    </location>
</feature>
<dbReference type="SUPFAM" id="SSF110997">
    <property type="entry name" value="Sporulation related repeat"/>
    <property type="match status" value="1"/>
</dbReference>
<keyword evidence="5" id="KW-1185">Reference proteome</keyword>